<sequence>MRLNLFESGLIDEMVIEGCSIRVNKIGSAKYLFEILEEKNFKFELWTTQKGFIEFNLISADIPDWLSIQSEYDPLTNLAATSCNVQIEHCDRGLYYVEISRNQESFRLQISTKGYLKTRLIAPY</sequence>
<evidence type="ECO:0000313" key="2">
    <source>
        <dbReference type="Proteomes" id="UP001465153"/>
    </source>
</evidence>
<evidence type="ECO:0000313" key="1">
    <source>
        <dbReference type="EMBL" id="GAA6168258.1"/>
    </source>
</evidence>
<accession>A0ABQ0A9C7</accession>
<gene>
    <name evidence="1" type="ORF">NBRC116591_20690</name>
</gene>
<protein>
    <submittedName>
        <fullName evidence="1">Uncharacterized protein</fullName>
    </submittedName>
</protein>
<comment type="caution">
    <text evidence="1">The sequence shown here is derived from an EMBL/GenBank/DDBJ whole genome shotgun (WGS) entry which is preliminary data.</text>
</comment>
<keyword evidence="2" id="KW-1185">Reference proteome</keyword>
<organism evidence="1 2">
    <name type="scientific">Sessilibacter corallicola</name>
    <dbReference type="NCBI Taxonomy" id="2904075"/>
    <lineage>
        <taxon>Bacteria</taxon>
        <taxon>Pseudomonadati</taxon>
        <taxon>Pseudomonadota</taxon>
        <taxon>Gammaproteobacteria</taxon>
        <taxon>Cellvibrionales</taxon>
        <taxon>Cellvibrionaceae</taxon>
        <taxon>Sessilibacter</taxon>
    </lineage>
</organism>
<proteinExistence type="predicted"/>
<reference evidence="1 2" key="1">
    <citation type="submission" date="2024-04" db="EMBL/GenBank/DDBJ databases">
        <title>Draft genome sequence of Sessilibacter corallicola NBRC 116591.</title>
        <authorList>
            <person name="Miyakawa T."/>
            <person name="Kusuya Y."/>
            <person name="Miura T."/>
        </authorList>
    </citation>
    <scope>NUCLEOTIDE SEQUENCE [LARGE SCALE GENOMIC DNA]</scope>
    <source>
        <strain evidence="1 2">KU-00831-HH</strain>
    </source>
</reference>
<name>A0ABQ0A9C7_9GAMM</name>
<dbReference type="Proteomes" id="UP001465153">
    <property type="component" value="Unassembled WGS sequence"/>
</dbReference>
<dbReference type="EMBL" id="BAABWN010000006">
    <property type="protein sequence ID" value="GAA6168258.1"/>
    <property type="molecule type" value="Genomic_DNA"/>
</dbReference>